<organism evidence="5 6">
    <name type="scientific">Nonomuraea longicatena</name>
    <dbReference type="NCBI Taxonomy" id="83682"/>
    <lineage>
        <taxon>Bacteria</taxon>
        <taxon>Bacillati</taxon>
        <taxon>Actinomycetota</taxon>
        <taxon>Actinomycetes</taxon>
        <taxon>Streptosporangiales</taxon>
        <taxon>Streptosporangiaceae</taxon>
        <taxon>Nonomuraea</taxon>
    </lineage>
</organism>
<evidence type="ECO:0000313" key="6">
    <source>
        <dbReference type="Proteomes" id="UP001501578"/>
    </source>
</evidence>
<feature type="domain" description="HTH araC/xylS-type" evidence="4">
    <location>
        <begin position="10"/>
        <end position="108"/>
    </location>
</feature>
<evidence type="ECO:0000256" key="2">
    <source>
        <dbReference type="ARBA" id="ARBA00023125"/>
    </source>
</evidence>
<dbReference type="PANTHER" id="PTHR43280">
    <property type="entry name" value="ARAC-FAMILY TRANSCRIPTIONAL REGULATOR"/>
    <property type="match status" value="1"/>
</dbReference>
<accession>A0ABN1QW76</accession>
<protein>
    <submittedName>
        <fullName evidence="5">AraC family transcriptional regulator</fullName>
    </submittedName>
</protein>
<evidence type="ECO:0000259" key="4">
    <source>
        <dbReference type="PROSITE" id="PS01124"/>
    </source>
</evidence>
<dbReference type="InterPro" id="IPR018060">
    <property type="entry name" value="HTH_AraC"/>
</dbReference>
<reference evidence="5 6" key="1">
    <citation type="journal article" date="2019" name="Int. J. Syst. Evol. Microbiol.">
        <title>The Global Catalogue of Microorganisms (GCM) 10K type strain sequencing project: providing services to taxonomists for standard genome sequencing and annotation.</title>
        <authorList>
            <consortium name="The Broad Institute Genomics Platform"/>
            <consortium name="The Broad Institute Genome Sequencing Center for Infectious Disease"/>
            <person name="Wu L."/>
            <person name="Ma J."/>
        </authorList>
    </citation>
    <scope>NUCLEOTIDE SEQUENCE [LARGE SCALE GENOMIC DNA]</scope>
    <source>
        <strain evidence="5 6">JCM 11136</strain>
    </source>
</reference>
<dbReference type="SUPFAM" id="SSF46689">
    <property type="entry name" value="Homeodomain-like"/>
    <property type="match status" value="2"/>
</dbReference>
<dbReference type="SMART" id="SM00342">
    <property type="entry name" value="HTH_ARAC"/>
    <property type="match status" value="1"/>
</dbReference>
<keyword evidence="6" id="KW-1185">Reference proteome</keyword>
<dbReference type="Proteomes" id="UP001501578">
    <property type="component" value="Unassembled WGS sequence"/>
</dbReference>
<evidence type="ECO:0000256" key="1">
    <source>
        <dbReference type="ARBA" id="ARBA00023015"/>
    </source>
</evidence>
<evidence type="ECO:0000313" key="5">
    <source>
        <dbReference type="EMBL" id="GAA0948378.1"/>
    </source>
</evidence>
<keyword evidence="1" id="KW-0805">Transcription regulation</keyword>
<keyword evidence="3" id="KW-0804">Transcription</keyword>
<dbReference type="Gene3D" id="1.10.10.60">
    <property type="entry name" value="Homeodomain-like"/>
    <property type="match status" value="2"/>
</dbReference>
<gene>
    <name evidence="5" type="ORF">GCM10009560_65720</name>
</gene>
<comment type="caution">
    <text evidence="5">The sequence shown here is derived from an EMBL/GenBank/DDBJ whole genome shotgun (WGS) entry which is preliminary data.</text>
</comment>
<dbReference type="Pfam" id="PF12833">
    <property type="entry name" value="HTH_18"/>
    <property type="match status" value="1"/>
</dbReference>
<dbReference type="PANTHER" id="PTHR43280:SF28">
    <property type="entry name" value="HTH-TYPE TRANSCRIPTIONAL ACTIVATOR RHAS"/>
    <property type="match status" value="1"/>
</dbReference>
<dbReference type="RefSeq" id="WP_343954088.1">
    <property type="nucleotide sequence ID" value="NZ_BAAAHQ010000042.1"/>
</dbReference>
<keyword evidence="2" id="KW-0238">DNA-binding</keyword>
<dbReference type="EMBL" id="BAAAHQ010000042">
    <property type="protein sequence ID" value="GAA0948378.1"/>
    <property type="molecule type" value="Genomic_DNA"/>
</dbReference>
<dbReference type="PROSITE" id="PS01124">
    <property type="entry name" value="HTH_ARAC_FAMILY_2"/>
    <property type="match status" value="1"/>
</dbReference>
<dbReference type="InterPro" id="IPR009057">
    <property type="entry name" value="Homeodomain-like_sf"/>
</dbReference>
<dbReference type="InterPro" id="IPR018062">
    <property type="entry name" value="HTH_AraC-typ_CS"/>
</dbReference>
<name>A0ABN1QW76_9ACTN</name>
<sequence>MDAVTEESIKAVIAMLHQNLSEEVTVDDMAHVARFSKFHFSRIFQRATGVSPGRFLSALRLQEAKRLLLESSHSVTEICHIVGYSAVGTFSSRFKSMVGMPPVDYRQNGGFRPAPLVSDGPTVIRGVITVAPDSRDDPTFVGLFPRRIPEGLPVLPTMVPAAGPFELTGVAPRDCYVLARSYPKHGNGSIAVYGPISARPDSPANVVLRLRPIEEVDPPILPVLLDRESSKAVGLPV</sequence>
<evidence type="ECO:0000256" key="3">
    <source>
        <dbReference type="ARBA" id="ARBA00023163"/>
    </source>
</evidence>
<dbReference type="PROSITE" id="PS00041">
    <property type="entry name" value="HTH_ARAC_FAMILY_1"/>
    <property type="match status" value="1"/>
</dbReference>
<proteinExistence type="predicted"/>